<protein>
    <submittedName>
        <fullName evidence="2">Uncharacterized protein</fullName>
    </submittedName>
</protein>
<accession>A0A2W5DHR1</accession>
<dbReference type="AlphaFoldDB" id="A0A2W5DHR1"/>
<proteinExistence type="predicted"/>
<evidence type="ECO:0000256" key="1">
    <source>
        <dbReference type="SAM" id="MobiDB-lite"/>
    </source>
</evidence>
<name>A0A2W5DHR1_9BURK</name>
<gene>
    <name evidence="2" type="ORF">DI603_18510</name>
</gene>
<sequence length="72" mass="7447">MAATARPLPDVSSLSPSTGSPKPRSRWAGLLSRWGSRQAPGAAEVDLGYESALPWVLADTDPAPGGEPAQAY</sequence>
<dbReference type="EMBL" id="QFOD01000021">
    <property type="protein sequence ID" value="PZP28677.1"/>
    <property type="molecule type" value="Genomic_DNA"/>
</dbReference>
<organism evidence="2 3">
    <name type="scientific">Roseateles depolymerans</name>
    <dbReference type="NCBI Taxonomy" id="76731"/>
    <lineage>
        <taxon>Bacteria</taxon>
        <taxon>Pseudomonadati</taxon>
        <taxon>Pseudomonadota</taxon>
        <taxon>Betaproteobacteria</taxon>
        <taxon>Burkholderiales</taxon>
        <taxon>Sphaerotilaceae</taxon>
        <taxon>Roseateles</taxon>
    </lineage>
</organism>
<evidence type="ECO:0000313" key="3">
    <source>
        <dbReference type="Proteomes" id="UP000249633"/>
    </source>
</evidence>
<feature type="region of interest" description="Disordered" evidence="1">
    <location>
        <begin position="1"/>
        <end position="26"/>
    </location>
</feature>
<comment type="caution">
    <text evidence="2">The sequence shown here is derived from an EMBL/GenBank/DDBJ whole genome shotgun (WGS) entry which is preliminary data.</text>
</comment>
<evidence type="ECO:0000313" key="2">
    <source>
        <dbReference type="EMBL" id="PZP28677.1"/>
    </source>
</evidence>
<reference evidence="2 3" key="1">
    <citation type="submission" date="2017-08" db="EMBL/GenBank/DDBJ databases">
        <title>Infants hospitalized years apart are colonized by the same room-sourced microbial strains.</title>
        <authorList>
            <person name="Brooks B."/>
            <person name="Olm M.R."/>
            <person name="Firek B.A."/>
            <person name="Baker R."/>
            <person name="Thomas B.C."/>
            <person name="Morowitz M.J."/>
            <person name="Banfield J.F."/>
        </authorList>
    </citation>
    <scope>NUCLEOTIDE SEQUENCE [LARGE SCALE GENOMIC DNA]</scope>
    <source>
        <strain evidence="2">S2_012_000_R2_81</strain>
    </source>
</reference>
<dbReference type="Proteomes" id="UP000249633">
    <property type="component" value="Unassembled WGS sequence"/>
</dbReference>